<gene>
    <name evidence="1" type="ORF">AB447_210350</name>
    <name evidence="3" type="ORF">EQZ20_13615</name>
    <name evidence="2" type="ORF">P8828_07490</name>
</gene>
<name>A0A0T6BTJ8_9BACI</name>
<dbReference type="GeneID" id="82853707"/>
<reference evidence="1" key="2">
    <citation type="submission" date="2015-10" db="EMBL/GenBank/DDBJ databases">
        <authorList>
            <person name="Dunlap C."/>
        </authorList>
    </citation>
    <scope>NUCLEOTIDE SEQUENCE</scope>
    <source>
        <strain evidence="1">GO-13</strain>
    </source>
</reference>
<reference evidence="3 5" key="3">
    <citation type="submission" date="2019-01" db="EMBL/GenBank/DDBJ databases">
        <title>Genome sequence of Bacillus glycinifermentans SRCM103574.</title>
        <authorList>
            <person name="Kong H.-J."/>
            <person name="Jeong S.-Y."/>
            <person name="Jeong D.-Y."/>
        </authorList>
    </citation>
    <scope>NUCLEOTIDE SEQUENCE [LARGE SCALE GENOMIC DNA]</scope>
    <source>
        <strain evidence="3 5">SRCM103574</strain>
    </source>
</reference>
<keyword evidence="6" id="KW-1185">Reference proteome</keyword>
<evidence type="ECO:0000313" key="1">
    <source>
        <dbReference type="EMBL" id="KRT94931.1"/>
    </source>
</evidence>
<protein>
    <submittedName>
        <fullName evidence="1">Uncharacterized protein</fullName>
    </submittedName>
</protein>
<organism evidence="1 4">
    <name type="scientific">Bacillus glycinifermentans</name>
    <dbReference type="NCBI Taxonomy" id="1664069"/>
    <lineage>
        <taxon>Bacteria</taxon>
        <taxon>Bacillati</taxon>
        <taxon>Bacillota</taxon>
        <taxon>Bacilli</taxon>
        <taxon>Bacillales</taxon>
        <taxon>Bacillaceae</taxon>
        <taxon>Bacillus</taxon>
    </lineage>
</organism>
<reference evidence="2 6" key="4">
    <citation type="submission" date="2023-03" db="EMBL/GenBank/DDBJ databases">
        <title>Agriculturally important microbes genome sequencing.</title>
        <authorList>
            <person name="Dunlap C."/>
        </authorList>
    </citation>
    <scope>NUCLEOTIDE SEQUENCE [LARGE SCALE GENOMIC DNA]</scope>
    <source>
        <strain evidence="2 6">CBP-3203</strain>
    </source>
</reference>
<dbReference type="KEGG" id="bgy:BGLY_2695"/>
<dbReference type="Proteomes" id="UP000036168">
    <property type="component" value="Unassembled WGS sequence"/>
</dbReference>
<dbReference type="Proteomes" id="UP000288675">
    <property type="component" value="Chromosome"/>
</dbReference>
<dbReference type="EMBL" id="LECW02000004">
    <property type="protein sequence ID" value="KRT94931.1"/>
    <property type="molecule type" value="Genomic_DNA"/>
</dbReference>
<accession>A0A0T6BTJ8</accession>
<dbReference type="EMBL" id="JARRTL010000008">
    <property type="protein sequence ID" value="MEC0484693.1"/>
    <property type="molecule type" value="Genomic_DNA"/>
</dbReference>
<evidence type="ECO:0000313" key="5">
    <source>
        <dbReference type="Proteomes" id="UP000288675"/>
    </source>
</evidence>
<sequence length="66" mass="7320">MSDSISLQNYILAVVTTRKDRVIGGTAVFYCDDAEEMNKYAKNLEAILDGIAHGIGDDLFLIVKHF</sequence>
<dbReference type="Pfam" id="PF21835">
    <property type="entry name" value="YIEGIA_cap"/>
    <property type="match status" value="1"/>
</dbReference>
<dbReference type="EMBL" id="CP035232">
    <property type="protein sequence ID" value="QAT65836.1"/>
    <property type="molecule type" value="Genomic_DNA"/>
</dbReference>
<dbReference type="STRING" id="1664069.BGLY_2695"/>
<dbReference type="RefSeq" id="WP_046129864.1">
    <property type="nucleotide sequence ID" value="NZ_CP023481.1"/>
</dbReference>
<dbReference type="InterPro" id="IPR054055">
    <property type="entry name" value="YpzH"/>
</dbReference>
<evidence type="ECO:0000313" key="3">
    <source>
        <dbReference type="EMBL" id="QAT65836.1"/>
    </source>
</evidence>
<evidence type="ECO:0000313" key="4">
    <source>
        <dbReference type="Proteomes" id="UP000036168"/>
    </source>
</evidence>
<proteinExistence type="predicted"/>
<dbReference type="Proteomes" id="UP001341297">
    <property type="component" value="Unassembled WGS sequence"/>
</dbReference>
<evidence type="ECO:0000313" key="6">
    <source>
        <dbReference type="Proteomes" id="UP001341297"/>
    </source>
</evidence>
<dbReference type="OrthoDB" id="1955035at2"/>
<evidence type="ECO:0000313" key="2">
    <source>
        <dbReference type="EMBL" id="MEC0484693.1"/>
    </source>
</evidence>
<reference evidence="1 4" key="1">
    <citation type="journal article" date="2015" name="Int. J. Syst. Evol. Microbiol.">
        <title>Bacillus glycinifermentans sp. nov., isolated from fermented soybean paste.</title>
        <authorList>
            <person name="Kim S.J."/>
            <person name="Dunlap C.A."/>
            <person name="Kwon S.W."/>
            <person name="Rooney A.P."/>
        </authorList>
    </citation>
    <scope>NUCLEOTIDE SEQUENCE [LARGE SCALE GENOMIC DNA]</scope>
    <source>
        <strain evidence="1 4">GO-13</strain>
    </source>
</reference>
<dbReference type="PATRIC" id="fig|1664069.6.peg.2893"/>
<dbReference type="AlphaFoldDB" id="A0A0T6BTJ8"/>